<evidence type="ECO:0008006" key="3">
    <source>
        <dbReference type="Google" id="ProtNLM"/>
    </source>
</evidence>
<dbReference type="InterPro" id="IPR036890">
    <property type="entry name" value="HATPase_C_sf"/>
</dbReference>
<reference evidence="2" key="1">
    <citation type="submission" date="2016-10" db="EMBL/GenBank/DDBJ databases">
        <authorList>
            <person name="Varghese N."/>
            <person name="Submissions S."/>
        </authorList>
    </citation>
    <scope>NUCLEOTIDE SEQUENCE [LARGE SCALE GENOMIC DNA]</scope>
    <source>
        <strain evidence="2">DSM 44544</strain>
    </source>
</reference>
<dbReference type="RefSeq" id="WP_167384855.1">
    <property type="nucleotide sequence ID" value="NZ_FNSO01000004.1"/>
</dbReference>
<dbReference type="Gene3D" id="3.30.565.10">
    <property type="entry name" value="Histidine kinase-like ATPase, C-terminal domain"/>
    <property type="match status" value="1"/>
</dbReference>
<evidence type="ECO:0000313" key="2">
    <source>
        <dbReference type="Proteomes" id="UP000199622"/>
    </source>
</evidence>
<dbReference type="SUPFAM" id="SSF55874">
    <property type="entry name" value="ATPase domain of HSP90 chaperone/DNA topoisomerase II/histidine kinase"/>
    <property type="match status" value="1"/>
</dbReference>
<name>A0A1H4ZES3_9PSEU</name>
<dbReference type="PANTHER" id="PTHR35526">
    <property type="entry name" value="ANTI-SIGMA-F FACTOR RSBW-RELATED"/>
    <property type="match status" value="1"/>
</dbReference>
<dbReference type="EMBL" id="FNSO01000004">
    <property type="protein sequence ID" value="SED27911.1"/>
    <property type="molecule type" value="Genomic_DNA"/>
</dbReference>
<protein>
    <recommendedName>
        <fullName evidence="3">STAS domain-containing protein</fullName>
    </recommendedName>
</protein>
<dbReference type="CDD" id="cd16936">
    <property type="entry name" value="HATPase_RsbW-like"/>
    <property type="match status" value="1"/>
</dbReference>
<dbReference type="InterPro" id="IPR036513">
    <property type="entry name" value="STAS_dom_sf"/>
</dbReference>
<evidence type="ECO:0000313" key="1">
    <source>
        <dbReference type="EMBL" id="SED27911.1"/>
    </source>
</evidence>
<dbReference type="Proteomes" id="UP000199622">
    <property type="component" value="Unassembled WGS sequence"/>
</dbReference>
<organism evidence="1 2">
    <name type="scientific">Amycolatopsis tolypomycina</name>
    <dbReference type="NCBI Taxonomy" id="208445"/>
    <lineage>
        <taxon>Bacteria</taxon>
        <taxon>Bacillati</taxon>
        <taxon>Actinomycetota</taxon>
        <taxon>Actinomycetes</taxon>
        <taxon>Pseudonocardiales</taxon>
        <taxon>Pseudonocardiaceae</taxon>
        <taxon>Amycolatopsis</taxon>
    </lineage>
</organism>
<dbReference type="STRING" id="208445.SAMN04489727_7215"/>
<dbReference type="InterPro" id="IPR050267">
    <property type="entry name" value="Anti-sigma-factor_SerPK"/>
</dbReference>
<dbReference type="AlphaFoldDB" id="A0A1H4ZES3"/>
<accession>A0A1H4ZES3</accession>
<keyword evidence="2" id="KW-1185">Reference proteome</keyword>
<dbReference type="Gene3D" id="3.30.750.24">
    <property type="entry name" value="STAS domain"/>
    <property type="match status" value="1"/>
</dbReference>
<dbReference type="PANTHER" id="PTHR35526:SF3">
    <property type="entry name" value="ANTI-SIGMA-F FACTOR RSBW"/>
    <property type="match status" value="1"/>
</dbReference>
<sequence length="247" mass="26650">MIAGGITLAPAPRLASTLVTVTGELDLSGYRFLRDGLLKVAADGPPGLIADVDGLVIDALSPATVFPLVARRIGHWPGIPFTLVTRQRVHLHALHGHGTDRLVAVCDDVETAENSQKIPTRRWAQRKFPRTEDAPELARTFLRDRITDWGVPELAYDGLLVVGELVDNTLQHTRSAPDVRLDLRRGLFTIAVADEHAGPAILLERSGLRDPGIGLQIVTQTATSWGSSRRWSGGKVVWATLASASGS</sequence>
<proteinExistence type="predicted"/>
<gene>
    <name evidence="1" type="ORF">SAMN04489727_7215</name>
</gene>